<dbReference type="InterPro" id="IPR036093">
    <property type="entry name" value="NAC_dom_sf"/>
</dbReference>
<comment type="caution">
    <text evidence="6">The sequence shown here is derived from an EMBL/GenBank/DDBJ whole genome shotgun (WGS) entry which is preliminary data.</text>
</comment>
<keyword evidence="2" id="KW-0238">DNA-binding</keyword>
<keyword evidence="3" id="KW-0804">Transcription</keyword>
<dbReference type="PROSITE" id="PS51005">
    <property type="entry name" value="NAC"/>
    <property type="match status" value="1"/>
</dbReference>
<organism evidence="6 7">
    <name type="scientific">Salix koriyanagi</name>
    <dbReference type="NCBI Taxonomy" id="2511006"/>
    <lineage>
        <taxon>Eukaryota</taxon>
        <taxon>Viridiplantae</taxon>
        <taxon>Streptophyta</taxon>
        <taxon>Embryophyta</taxon>
        <taxon>Tracheophyta</taxon>
        <taxon>Spermatophyta</taxon>
        <taxon>Magnoliopsida</taxon>
        <taxon>eudicotyledons</taxon>
        <taxon>Gunneridae</taxon>
        <taxon>Pentapetalae</taxon>
        <taxon>rosids</taxon>
        <taxon>fabids</taxon>
        <taxon>Malpighiales</taxon>
        <taxon>Salicaceae</taxon>
        <taxon>Saliceae</taxon>
        <taxon>Salix</taxon>
    </lineage>
</organism>
<evidence type="ECO:0000256" key="4">
    <source>
        <dbReference type="ARBA" id="ARBA00023242"/>
    </source>
</evidence>
<reference evidence="6" key="2">
    <citation type="journal article" date="2023" name="Int. J. Mol. Sci.">
        <title>De Novo Assembly and Annotation of 11 Diverse Shrub Willow (Salix) Genomes Reveals Novel Gene Organization in Sex-Linked Regions.</title>
        <authorList>
            <person name="Hyden B."/>
            <person name="Feng K."/>
            <person name="Yates T.B."/>
            <person name="Jawdy S."/>
            <person name="Cereghino C."/>
            <person name="Smart L.B."/>
            <person name="Muchero W."/>
        </authorList>
    </citation>
    <scope>NUCLEOTIDE SEQUENCE</scope>
    <source>
        <tissue evidence="6">Shoot tip</tissue>
    </source>
</reference>
<dbReference type="AlphaFoldDB" id="A0A9Q0WL07"/>
<keyword evidence="4" id="KW-0539">Nucleus</keyword>
<dbReference type="GO" id="GO:0003677">
    <property type="term" value="F:DNA binding"/>
    <property type="evidence" value="ECO:0007669"/>
    <property type="project" value="UniProtKB-KW"/>
</dbReference>
<keyword evidence="1" id="KW-0805">Transcription regulation</keyword>
<evidence type="ECO:0000256" key="2">
    <source>
        <dbReference type="ARBA" id="ARBA00023125"/>
    </source>
</evidence>
<evidence type="ECO:0000256" key="3">
    <source>
        <dbReference type="ARBA" id="ARBA00023163"/>
    </source>
</evidence>
<dbReference type="GO" id="GO:0006355">
    <property type="term" value="P:regulation of DNA-templated transcription"/>
    <property type="evidence" value="ECO:0007669"/>
    <property type="project" value="InterPro"/>
</dbReference>
<protein>
    <recommendedName>
        <fullName evidence="5">NAC domain-containing protein</fullName>
    </recommendedName>
</protein>
<evidence type="ECO:0000256" key="1">
    <source>
        <dbReference type="ARBA" id="ARBA00023015"/>
    </source>
</evidence>
<evidence type="ECO:0000313" key="6">
    <source>
        <dbReference type="EMBL" id="KAJ6768336.1"/>
    </source>
</evidence>
<dbReference type="SUPFAM" id="SSF101941">
    <property type="entry name" value="NAC domain"/>
    <property type="match status" value="1"/>
</dbReference>
<evidence type="ECO:0000259" key="5">
    <source>
        <dbReference type="PROSITE" id="PS51005"/>
    </source>
</evidence>
<dbReference type="Proteomes" id="UP001151752">
    <property type="component" value="Chromosome 8"/>
</dbReference>
<dbReference type="InterPro" id="IPR003441">
    <property type="entry name" value="NAC-dom"/>
</dbReference>
<gene>
    <name evidence="6" type="ORF">OIU74_022074</name>
</gene>
<feature type="domain" description="NAC" evidence="5">
    <location>
        <begin position="1"/>
        <end position="32"/>
    </location>
</feature>
<evidence type="ECO:0000313" key="7">
    <source>
        <dbReference type="Proteomes" id="UP001151752"/>
    </source>
</evidence>
<reference evidence="6" key="1">
    <citation type="submission" date="2022-11" db="EMBL/GenBank/DDBJ databases">
        <authorList>
            <person name="Hyden B.L."/>
            <person name="Feng K."/>
            <person name="Yates T."/>
            <person name="Jawdy S."/>
            <person name="Smart L.B."/>
            <person name="Muchero W."/>
        </authorList>
    </citation>
    <scope>NUCLEOTIDE SEQUENCE</scope>
    <source>
        <tissue evidence="6">Shoot tip</tissue>
    </source>
</reference>
<sequence>MHEYRLNDPRKQARQNGSMRLDDWVLCRIYKKRHTVRQLEEKTENTVDAHMDVTPANDASELQMMKFERTCSLSHLLELEYLGSISELLSGDTYNSNLDFQNLMNNARTDQVEKIQLGQMSPQHTDRGKFQGNQQGSTLNQPLFVNPTMYGFQ</sequence>
<accession>A0A9Q0WL07</accession>
<dbReference type="Gene3D" id="2.170.150.80">
    <property type="entry name" value="NAC domain"/>
    <property type="match status" value="1"/>
</dbReference>
<name>A0A9Q0WL07_9ROSI</name>
<dbReference type="EMBL" id="JAPFFM010000003">
    <property type="protein sequence ID" value="KAJ6768336.1"/>
    <property type="molecule type" value="Genomic_DNA"/>
</dbReference>
<proteinExistence type="predicted"/>
<keyword evidence="7" id="KW-1185">Reference proteome</keyword>